<proteinExistence type="predicted"/>
<accession>B4QIT6</accession>
<dbReference type="EMBL" id="CM000363">
    <property type="protein sequence ID" value="EDX09361.1"/>
    <property type="molecule type" value="Genomic_DNA"/>
</dbReference>
<dbReference type="OMA" id="CCCEYTR"/>
<feature type="region of interest" description="Disordered" evidence="1">
    <location>
        <begin position="1"/>
        <end position="24"/>
    </location>
</feature>
<protein>
    <submittedName>
        <fullName evidence="2">GD13908</fullName>
    </submittedName>
</protein>
<gene>
    <name evidence="2" type="primary">Dsim\GD13908</name>
    <name evidence="2" type="ORF">Dsim_GD13908</name>
</gene>
<evidence type="ECO:0000313" key="3">
    <source>
        <dbReference type="Proteomes" id="UP000000304"/>
    </source>
</evidence>
<feature type="compositionally biased region" description="Gly residues" evidence="1">
    <location>
        <begin position="1"/>
        <end position="20"/>
    </location>
</feature>
<keyword evidence="3" id="KW-1185">Reference proteome</keyword>
<reference evidence="2 3" key="1">
    <citation type="journal article" date="2007" name="Nature">
        <title>Evolution of genes and genomes on the Drosophila phylogeny.</title>
        <authorList>
            <consortium name="Drosophila 12 Genomes Consortium"/>
            <person name="Clark A.G."/>
            <person name="Eisen M.B."/>
            <person name="Smith D.R."/>
            <person name="Bergman C.M."/>
            <person name="Oliver B."/>
            <person name="Markow T.A."/>
            <person name="Kaufman T.C."/>
            <person name="Kellis M."/>
            <person name="Gelbart W."/>
            <person name="Iyer V.N."/>
            <person name="Pollard D.A."/>
            <person name="Sackton T.B."/>
            <person name="Larracuente A.M."/>
            <person name="Singh N.D."/>
            <person name="Abad J.P."/>
            <person name="Abt D.N."/>
            <person name="Adryan B."/>
            <person name="Aguade M."/>
            <person name="Akashi H."/>
            <person name="Anderson W.W."/>
            <person name="Aquadro C.F."/>
            <person name="Ardell D.H."/>
            <person name="Arguello R."/>
            <person name="Artieri C.G."/>
            <person name="Barbash D.A."/>
            <person name="Barker D."/>
            <person name="Barsanti P."/>
            <person name="Batterham P."/>
            <person name="Batzoglou S."/>
            <person name="Begun D."/>
            <person name="Bhutkar A."/>
            <person name="Blanco E."/>
            <person name="Bosak S.A."/>
            <person name="Bradley R.K."/>
            <person name="Brand A.D."/>
            <person name="Brent M.R."/>
            <person name="Brooks A.N."/>
            <person name="Brown R.H."/>
            <person name="Butlin R.K."/>
            <person name="Caggese C."/>
            <person name="Calvi B.R."/>
            <person name="Bernardo de Carvalho A."/>
            <person name="Caspi A."/>
            <person name="Castrezana S."/>
            <person name="Celniker S.E."/>
            <person name="Chang J.L."/>
            <person name="Chapple C."/>
            <person name="Chatterji S."/>
            <person name="Chinwalla A."/>
            <person name="Civetta A."/>
            <person name="Clifton S.W."/>
            <person name="Comeron J.M."/>
            <person name="Costello J.C."/>
            <person name="Coyne J.A."/>
            <person name="Daub J."/>
            <person name="David R.G."/>
            <person name="Delcher A.L."/>
            <person name="Delehaunty K."/>
            <person name="Do C.B."/>
            <person name="Ebling H."/>
            <person name="Edwards K."/>
            <person name="Eickbush T."/>
            <person name="Evans J.D."/>
            <person name="Filipski A."/>
            <person name="Findeiss S."/>
            <person name="Freyhult E."/>
            <person name="Fulton L."/>
            <person name="Fulton R."/>
            <person name="Garcia A.C."/>
            <person name="Gardiner A."/>
            <person name="Garfield D.A."/>
            <person name="Garvin B.E."/>
            <person name="Gibson G."/>
            <person name="Gilbert D."/>
            <person name="Gnerre S."/>
            <person name="Godfrey J."/>
            <person name="Good R."/>
            <person name="Gotea V."/>
            <person name="Gravely B."/>
            <person name="Greenberg A.J."/>
            <person name="Griffiths-Jones S."/>
            <person name="Gross S."/>
            <person name="Guigo R."/>
            <person name="Gustafson E.A."/>
            <person name="Haerty W."/>
            <person name="Hahn M.W."/>
            <person name="Halligan D.L."/>
            <person name="Halpern A.L."/>
            <person name="Halter G.M."/>
            <person name="Han M.V."/>
            <person name="Heger A."/>
            <person name="Hillier L."/>
            <person name="Hinrichs A.S."/>
            <person name="Holmes I."/>
            <person name="Hoskins R.A."/>
            <person name="Hubisz M.J."/>
            <person name="Hultmark D."/>
            <person name="Huntley M.A."/>
            <person name="Jaffe D.B."/>
            <person name="Jagadeeshan S."/>
            <person name="Jeck W.R."/>
            <person name="Johnson J."/>
            <person name="Jones C.D."/>
            <person name="Jordan W.C."/>
            <person name="Karpen G.H."/>
            <person name="Kataoka E."/>
            <person name="Keightley P.D."/>
            <person name="Kheradpour P."/>
            <person name="Kirkness E.F."/>
            <person name="Koerich L.B."/>
            <person name="Kristiansen K."/>
            <person name="Kudrna D."/>
            <person name="Kulathinal R.J."/>
            <person name="Kumar S."/>
            <person name="Kwok R."/>
            <person name="Lander E."/>
            <person name="Langley C.H."/>
            <person name="Lapoint R."/>
            <person name="Lazzaro B.P."/>
            <person name="Lee S.J."/>
            <person name="Levesque L."/>
            <person name="Li R."/>
            <person name="Lin C.F."/>
            <person name="Lin M.F."/>
            <person name="Lindblad-Toh K."/>
            <person name="Llopart A."/>
            <person name="Long M."/>
            <person name="Low L."/>
            <person name="Lozovsky E."/>
            <person name="Lu J."/>
            <person name="Luo M."/>
            <person name="Machado C.A."/>
            <person name="Makalowski W."/>
            <person name="Marzo M."/>
            <person name="Matsuda M."/>
            <person name="Matzkin L."/>
            <person name="McAllister B."/>
            <person name="McBride C.S."/>
            <person name="McKernan B."/>
            <person name="McKernan K."/>
            <person name="Mendez-Lago M."/>
            <person name="Minx P."/>
            <person name="Mollenhauer M.U."/>
            <person name="Montooth K."/>
            <person name="Mount S.M."/>
            <person name="Mu X."/>
            <person name="Myers E."/>
            <person name="Negre B."/>
            <person name="Newfeld S."/>
            <person name="Nielsen R."/>
            <person name="Noor M.A."/>
            <person name="O'Grady P."/>
            <person name="Pachter L."/>
            <person name="Papaceit M."/>
            <person name="Parisi M.J."/>
            <person name="Parisi M."/>
            <person name="Parts L."/>
            <person name="Pedersen J.S."/>
            <person name="Pesole G."/>
            <person name="Phillippy A.M."/>
            <person name="Ponting C.P."/>
            <person name="Pop M."/>
            <person name="Porcelli D."/>
            <person name="Powell J.R."/>
            <person name="Prohaska S."/>
            <person name="Pruitt K."/>
            <person name="Puig M."/>
            <person name="Quesneville H."/>
            <person name="Ram K.R."/>
            <person name="Rand D."/>
            <person name="Rasmussen M.D."/>
            <person name="Reed L.K."/>
            <person name="Reenan R."/>
            <person name="Reily A."/>
            <person name="Remington K.A."/>
            <person name="Rieger T.T."/>
            <person name="Ritchie M.G."/>
            <person name="Robin C."/>
            <person name="Rogers Y.H."/>
            <person name="Rohde C."/>
            <person name="Rozas J."/>
            <person name="Rubenfield M.J."/>
            <person name="Ruiz A."/>
            <person name="Russo S."/>
            <person name="Salzberg S.L."/>
            <person name="Sanchez-Gracia A."/>
            <person name="Saranga D.J."/>
            <person name="Sato H."/>
            <person name="Schaeffer S.W."/>
            <person name="Schatz M.C."/>
            <person name="Schlenke T."/>
            <person name="Schwartz R."/>
            <person name="Segarra C."/>
            <person name="Singh R.S."/>
            <person name="Sirot L."/>
            <person name="Sirota M."/>
            <person name="Sisneros N.B."/>
            <person name="Smith C.D."/>
            <person name="Smith T.F."/>
            <person name="Spieth J."/>
            <person name="Stage D.E."/>
            <person name="Stark A."/>
            <person name="Stephan W."/>
            <person name="Strausberg R.L."/>
            <person name="Strempel S."/>
            <person name="Sturgill D."/>
            <person name="Sutton G."/>
            <person name="Sutton G.G."/>
            <person name="Tao W."/>
            <person name="Teichmann S."/>
            <person name="Tobari Y.N."/>
            <person name="Tomimura Y."/>
            <person name="Tsolas J.M."/>
            <person name="Valente V.L."/>
            <person name="Venter E."/>
            <person name="Venter J.C."/>
            <person name="Vicario S."/>
            <person name="Vieira F.G."/>
            <person name="Vilella A.J."/>
            <person name="Villasante A."/>
            <person name="Walenz B."/>
            <person name="Wang J."/>
            <person name="Wasserman M."/>
            <person name="Watts T."/>
            <person name="Wilson D."/>
            <person name="Wilson R.K."/>
            <person name="Wing R.A."/>
            <person name="Wolfner M.F."/>
            <person name="Wong A."/>
            <person name="Wong G.K."/>
            <person name="Wu C.I."/>
            <person name="Wu G."/>
            <person name="Yamamoto D."/>
            <person name="Yang H.P."/>
            <person name="Yang S.P."/>
            <person name="Yorke J.A."/>
            <person name="Yoshida K."/>
            <person name="Zdobnov E."/>
            <person name="Zhang P."/>
            <person name="Zhang Y."/>
            <person name="Zimin A.V."/>
            <person name="Baldwin J."/>
            <person name="Abdouelleil A."/>
            <person name="Abdulkadir J."/>
            <person name="Abebe A."/>
            <person name="Abera B."/>
            <person name="Abreu J."/>
            <person name="Acer S.C."/>
            <person name="Aftuck L."/>
            <person name="Alexander A."/>
            <person name="An P."/>
            <person name="Anderson E."/>
            <person name="Anderson S."/>
            <person name="Arachi H."/>
            <person name="Azer M."/>
            <person name="Bachantsang P."/>
            <person name="Barry A."/>
            <person name="Bayul T."/>
            <person name="Berlin A."/>
            <person name="Bessette D."/>
            <person name="Bloom T."/>
            <person name="Blye J."/>
            <person name="Boguslavskiy L."/>
            <person name="Bonnet C."/>
            <person name="Boukhgalter B."/>
            <person name="Bourzgui I."/>
            <person name="Brown A."/>
            <person name="Cahill P."/>
            <person name="Channer S."/>
            <person name="Cheshatsang Y."/>
            <person name="Chuda L."/>
            <person name="Citroen M."/>
            <person name="Collymore A."/>
            <person name="Cooke P."/>
            <person name="Costello M."/>
            <person name="D'Aco K."/>
            <person name="Daza R."/>
            <person name="De Haan G."/>
            <person name="DeGray S."/>
            <person name="DeMaso C."/>
            <person name="Dhargay N."/>
            <person name="Dooley K."/>
            <person name="Dooley E."/>
            <person name="Doricent M."/>
            <person name="Dorje P."/>
            <person name="Dorjee K."/>
            <person name="Dupes A."/>
            <person name="Elong R."/>
            <person name="Falk J."/>
            <person name="Farina A."/>
            <person name="Faro S."/>
            <person name="Ferguson D."/>
            <person name="Fisher S."/>
            <person name="Foley C.D."/>
            <person name="Franke A."/>
            <person name="Friedrich D."/>
            <person name="Gadbois L."/>
            <person name="Gearin G."/>
            <person name="Gearin C.R."/>
            <person name="Giannoukos G."/>
            <person name="Goode T."/>
            <person name="Graham J."/>
            <person name="Grandbois E."/>
            <person name="Grewal S."/>
            <person name="Gyaltsen K."/>
            <person name="Hafez N."/>
            <person name="Hagos B."/>
            <person name="Hall J."/>
            <person name="Henson C."/>
            <person name="Hollinger A."/>
            <person name="Honan T."/>
            <person name="Huard M.D."/>
            <person name="Hughes L."/>
            <person name="Hurhula B."/>
            <person name="Husby M.E."/>
            <person name="Kamat A."/>
            <person name="Kanga B."/>
            <person name="Kashin S."/>
            <person name="Khazanovich D."/>
            <person name="Kisner P."/>
            <person name="Lance K."/>
            <person name="Lara M."/>
            <person name="Lee W."/>
            <person name="Lennon N."/>
            <person name="Letendre F."/>
            <person name="LeVine R."/>
            <person name="Lipovsky A."/>
            <person name="Liu X."/>
            <person name="Liu J."/>
            <person name="Liu S."/>
            <person name="Lokyitsang T."/>
            <person name="Lokyitsang Y."/>
            <person name="Lubonja R."/>
            <person name="Lui A."/>
            <person name="MacDonald P."/>
            <person name="Magnisalis V."/>
            <person name="Maru K."/>
            <person name="Matthews C."/>
            <person name="McCusker W."/>
            <person name="McDonough S."/>
            <person name="Mehta T."/>
            <person name="Meldrim J."/>
            <person name="Meneus L."/>
            <person name="Mihai O."/>
            <person name="Mihalev A."/>
            <person name="Mihova T."/>
            <person name="Mittelman R."/>
            <person name="Mlenga V."/>
            <person name="Montmayeur A."/>
            <person name="Mulrain L."/>
            <person name="Navidi A."/>
            <person name="Naylor J."/>
            <person name="Negash T."/>
            <person name="Nguyen T."/>
            <person name="Nguyen N."/>
            <person name="Nicol R."/>
            <person name="Norbu C."/>
            <person name="Norbu N."/>
            <person name="Novod N."/>
            <person name="O'Neill B."/>
            <person name="Osman S."/>
            <person name="Markiewicz E."/>
            <person name="Oyono O.L."/>
            <person name="Patti C."/>
            <person name="Phunkhang P."/>
            <person name="Pierre F."/>
            <person name="Priest M."/>
            <person name="Raghuraman S."/>
            <person name="Rege F."/>
            <person name="Reyes R."/>
            <person name="Rise C."/>
            <person name="Rogov P."/>
            <person name="Ross K."/>
            <person name="Ryan E."/>
            <person name="Settipalli S."/>
            <person name="Shea T."/>
            <person name="Sherpa N."/>
            <person name="Shi L."/>
            <person name="Shih D."/>
            <person name="Sparrow T."/>
            <person name="Spaulding J."/>
            <person name="Stalker J."/>
            <person name="Stange-Thomann N."/>
            <person name="Stavropoulos S."/>
            <person name="Stone C."/>
            <person name="Strader C."/>
            <person name="Tesfaye S."/>
            <person name="Thomson T."/>
            <person name="Thoulutsang Y."/>
            <person name="Thoulutsang D."/>
            <person name="Topham K."/>
            <person name="Topping I."/>
            <person name="Tsamla T."/>
            <person name="Vassiliev H."/>
            <person name="Vo A."/>
            <person name="Wangchuk T."/>
            <person name="Wangdi T."/>
            <person name="Weiand M."/>
            <person name="Wilkinson J."/>
            <person name="Wilson A."/>
            <person name="Yadav S."/>
            <person name="Young G."/>
            <person name="Yu Q."/>
            <person name="Zembek L."/>
            <person name="Zhong D."/>
            <person name="Zimmer A."/>
            <person name="Zwirko Z."/>
            <person name="Jaffe D.B."/>
            <person name="Alvarez P."/>
            <person name="Brockman W."/>
            <person name="Butler J."/>
            <person name="Chin C."/>
            <person name="Gnerre S."/>
            <person name="Grabherr M."/>
            <person name="Kleber M."/>
            <person name="Mauceli E."/>
            <person name="MacCallum I."/>
        </authorList>
    </citation>
    <scope>NUCLEOTIDE SEQUENCE [LARGE SCALE GENOMIC DNA]</scope>
    <source>
        <strain evidence="3">white501</strain>
    </source>
</reference>
<sequence>MGEPGGQRGVRGVGGAGGSAEQGASIRRGTHHTCCCEYTRMLPASDSVAIFFFFLYFGNRSLFHSQSWPAIAAGTYVQSCAGRPFSVLPGLFCPPNQFPVPLQQRCGDSILPFAIGASAKPAP</sequence>
<dbReference type="AlphaFoldDB" id="B4QIT6"/>
<name>B4QIT6_DROSI</name>
<dbReference type="HOGENOM" id="CLU_1983904_0_0_1"/>
<evidence type="ECO:0000313" key="2">
    <source>
        <dbReference type="EMBL" id="EDX09361.1"/>
    </source>
</evidence>
<dbReference type="PhylomeDB" id="B4QIT6"/>
<dbReference type="Proteomes" id="UP000000304">
    <property type="component" value="Chromosome 3L"/>
</dbReference>
<organism evidence="2 3">
    <name type="scientific">Drosophila simulans</name>
    <name type="common">Fruit fly</name>
    <dbReference type="NCBI Taxonomy" id="7240"/>
    <lineage>
        <taxon>Eukaryota</taxon>
        <taxon>Metazoa</taxon>
        <taxon>Ecdysozoa</taxon>
        <taxon>Arthropoda</taxon>
        <taxon>Hexapoda</taxon>
        <taxon>Insecta</taxon>
        <taxon>Pterygota</taxon>
        <taxon>Neoptera</taxon>
        <taxon>Endopterygota</taxon>
        <taxon>Diptera</taxon>
        <taxon>Brachycera</taxon>
        <taxon>Muscomorpha</taxon>
        <taxon>Ephydroidea</taxon>
        <taxon>Drosophilidae</taxon>
        <taxon>Drosophila</taxon>
        <taxon>Sophophora</taxon>
    </lineage>
</organism>
<evidence type="ECO:0000256" key="1">
    <source>
        <dbReference type="SAM" id="MobiDB-lite"/>
    </source>
</evidence>